<proteinExistence type="predicted"/>
<evidence type="ECO:0000256" key="1">
    <source>
        <dbReference type="ARBA" id="ARBA00004370"/>
    </source>
</evidence>
<dbReference type="PANTHER" id="PTHR11863">
    <property type="entry name" value="STEROL DESATURASE"/>
    <property type="match status" value="1"/>
</dbReference>
<dbReference type="GO" id="GO:0016020">
    <property type="term" value="C:membrane"/>
    <property type="evidence" value="ECO:0007669"/>
    <property type="project" value="UniProtKB-SubCell"/>
</dbReference>
<dbReference type="InterPro" id="IPR006694">
    <property type="entry name" value="Fatty_acid_hydroxylase"/>
</dbReference>
<dbReference type="InterPro" id="IPR050307">
    <property type="entry name" value="Sterol_Desaturase_Related"/>
</dbReference>
<evidence type="ECO:0000256" key="3">
    <source>
        <dbReference type="ARBA" id="ARBA00022989"/>
    </source>
</evidence>
<dbReference type="OrthoDB" id="9770329at2"/>
<feature type="domain" description="Fatty acid hydroxylase" evidence="5">
    <location>
        <begin position="88"/>
        <end position="221"/>
    </location>
</feature>
<comment type="subcellular location">
    <subcellularLocation>
        <location evidence="1">Membrane</location>
    </subcellularLocation>
</comment>
<evidence type="ECO:0000313" key="7">
    <source>
        <dbReference type="Proteomes" id="UP000317894"/>
    </source>
</evidence>
<keyword evidence="7" id="KW-1185">Reference proteome</keyword>
<dbReference type="Proteomes" id="UP000317894">
    <property type="component" value="Unassembled WGS sequence"/>
</dbReference>
<sequence length="263" mass="28631">MAKQSGRALFVVAGAALAALLVAERRRPRRARTQVEPPRTLTNLALGGAALAVVAAGQGGTQRLAGQVAARRQGLAQALPTPLLRDAAAFLLLDYTMYLWHVATHRVPVLWRLHRVHHVDLDMDASTALRFHAVDMALSIPLRRAQVRLLGVGPRALAVWEAFFGASVLFHHSNLRLASDTRLAWLLTTPGMHDIHHRAEIAATDSNWSSGLSLWDRLHNTLRLTSSDAPIGVPAYPEPVGLKAALALPFAAPNDDWDQLGER</sequence>
<evidence type="ECO:0000256" key="2">
    <source>
        <dbReference type="ARBA" id="ARBA00022692"/>
    </source>
</evidence>
<organism evidence="6 7">
    <name type="scientific">Glacieibacterium frigidum</name>
    <dbReference type="NCBI Taxonomy" id="2593303"/>
    <lineage>
        <taxon>Bacteria</taxon>
        <taxon>Pseudomonadati</taxon>
        <taxon>Pseudomonadota</taxon>
        <taxon>Alphaproteobacteria</taxon>
        <taxon>Sphingomonadales</taxon>
        <taxon>Sphingosinicellaceae</taxon>
        <taxon>Glacieibacterium</taxon>
    </lineage>
</organism>
<keyword evidence="4" id="KW-0472">Membrane</keyword>
<keyword evidence="3" id="KW-1133">Transmembrane helix</keyword>
<dbReference type="GO" id="GO:0008610">
    <property type="term" value="P:lipid biosynthetic process"/>
    <property type="evidence" value="ECO:0007669"/>
    <property type="project" value="InterPro"/>
</dbReference>
<dbReference type="EMBL" id="VJWA01000001">
    <property type="protein sequence ID" value="TRW17673.1"/>
    <property type="molecule type" value="Genomic_DNA"/>
</dbReference>
<dbReference type="AlphaFoldDB" id="A0A552UHH0"/>
<protein>
    <submittedName>
        <fullName evidence="6">Sterol desaturase family protein</fullName>
    </submittedName>
</protein>
<dbReference type="GO" id="GO:0005506">
    <property type="term" value="F:iron ion binding"/>
    <property type="evidence" value="ECO:0007669"/>
    <property type="project" value="InterPro"/>
</dbReference>
<reference evidence="6 7" key="1">
    <citation type="submission" date="2019-07" db="EMBL/GenBank/DDBJ databases">
        <title>Novel species isolated from glacier.</title>
        <authorList>
            <person name="Liu Q."/>
            <person name="Xin Y.-H."/>
        </authorList>
    </citation>
    <scope>NUCLEOTIDE SEQUENCE [LARGE SCALE GENOMIC DNA]</scope>
    <source>
        <strain evidence="6 7">LB1R16</strain>
    </source>
</reference>
<gene>
    <name evidence="6" type="ORF">FMM06_05875</name>
</gene>
<comment type="caution">
    <text evidence="6">The sequence shown here is derived from an EMBL/GenBank/DDBJ whole genome shotgun (WGS) entry which is preliminary data.</text>
</comment>
<evidence type="ECO:0000259" key="5">
    <source>
        <dbReference type="Pfam" id="PF04116"/>
    </source>
</evidence>
<name>A0A552UHH0_9SPHN</name>
<accession>A0A552UHH0</accession>
<keyword evidence="2" id="KW-0812">Transmembrane</keyword>
<evidence type="ECO:0000313" key="6">
    <source>
        <dbReference type="EMBL" id="TRW17673.1"/>
    </source>
</evidence>
<dbReference type="GO" id="GO:0016491">
    <property type="term" value="F:oxidoreductase activity"/>
    <property type="evidence" value="ECO:0007669"/>
    <property type="project" value="InterPro"/>
</dbReference>
<evidence type="ECO:0000256" key="4">
    <source>
        <dbReference type="ARBA" id="ARBA00023136"/>
    </source>
</evidence>
<dbReference type="Pfam" id="PF04116">
    <property type="entry name" value="FA_hydroxylase"/>
    <property type="match status" value="1"/>
</dbReference>